<dbReference type="OrthoDB" id="1111734at2759"/>
<dbReference type="HOGENOM" id="CLU_028123_3_0_1"/>
<protein>
    <recommendedName>
        <fullName evidence="4">Amine oxidase domain-containing protein</fullName>
    </recommendedName>
</protein>
<dbReference type="InParanoid" id="A0A067PX79"/>
<dbReference type="EMBL" id="KL197727">
    <property type="protein sequence ID" value="KDQ54926.1"/>
    <property type="molecule type" value="Genomic_DNA"/>
</dbReference>
<keyword evidence="1" id="KW-0812">Transmembrane</keyword>
<evidence type="ECO:0000256" key="1">
    <source>
        <dbReference type="SAM" id="Phobius"/>
    </source>
</evidence>
<dbReference type="InterPro" id="IPR036188">
    <property type="entry name" value="FAD/NAD-bd_sf"/>
</dbReference>
<feature type="transmembrane region" description="Helical" evidence="1">
    <location>
        <begin position="159"/>
        <end position="181"/>
    </location>
</feature>
<dbReference type="Pfam" id="PF13450">
    <property type="entry name" value="NAD_binding_8"/>
    <property type="match status" value="1"/>
</dbReference>
<evidence type="ECO:0008006" key="4">
    <source>
        <dbReference type="Google" id="ProtNLM"/>
    </source>
</evidence>
<keyword evidence="3" id="KW-1185">Reference proteome</keyword>
<dbReference type="PANTHER" id="PTHR42923">
    <property type="entry name" value="PROTOPORPHYRINOGEN OXIDASE"/>
    <property type="match status" value="1"/>
</dbReference>
<keyword evidence="1" id="KW-1133">Transmembrane helix</keyword>
<accession>A0A067PX79</accession>
<dbReference type="Gene3D" id="3.50.50.60">
    <property type="entry name" value="FAD/NAD(P)-binding domain"/>
    <property type="match status" value="1"/>
</dbReference>
<dbReference type="SUPFAM" id="SSF51905">
    <property type="entry name" value="FAD/NAD(P)-binding domain"/>
    <property type="match status" value="1"/>
</dbReference>
<dbReference type="AlphaFoldDB" id="A0A067PX79"/>
<dbReference type="STRING" id="933084.A0A067PX79"/>
<keyword evidence="1" id="KW-0472">Membrane</keyword>
<dbReference type="Proteomes" id="UP000027265">
    <property type="component" value="Unassembled WGS sequence"/>
</dbReference>
<dbReference type="GO" id="GO:0016491">
    <property type="term" value="F:oxidoreductase activity"/>
    <property type="evidence" value="ECO:0007669"/>
    <property type="project" value="TreeGrafter"/>
</dbReference>
<dbReference type="PANTHER" id="PTHR42923:SF17">
    <property type="entry name" value="AMINE OXIDASE DOMAIN-CONTAINING PROTEIN"/>
    <property type="match status" value="1"/>
</dbReference>
<name>A0A067PX79_9AGAM</name>
<reference evidence="3" key="1">
    <citation type="journal article" date="2014" name="Proc. Natl. Acad. Sci. U.S.A.">
        <title>Extensive sampling of basidiomycete genomes demonstrates inadequacy of the white-rot/brown-rot paradigm for wood decay fungi.</title>
        <authorList>
            <person name="Riley R."/>
            <person name="Salamov A.A."/>
            <person name="Brown D.W."/>
            <person name="Nagy L.G."/>
            <person name="Floudas D."/>
            <person name="Held B.W."/>
            <person name="Levasseur A."/>
            <person name="Lombard V."/>
            <person name="Morin E."/>
            <person name="Otillar R."/>
            <person name="Lindquist E.A."/>
            <person name="Sun H."/>
            <person name="LaButti K.M."/>
            <person name="Schmutz J."/>
            <person name="Jabbour D."/>
            <person name="Luo H."/>
            <person name="Baker S.E."/>
            <person name="Pisabarro A.G."/>
            <person name="Walton J.D."/>
            <person name="Blanchette R.A."/>
            <person name="Henrissat B."/>
            <person name="Martin F."/>
            <person name="Cullen D."/>
            <person name="Hibbett D.S."/>
            <person name="Grigoriev I.V."/>
        </authorList>
    </citation>
    <scope>NUCLEOTIDE SEQUENCE [LARGE SCALE GENOMIC DNA]</scope>
    <source>
        <strain evidence="3">MUCL 33604</strain>
    </source>
</reference>
<sequence>MTRKVKVAVVGSGLAGLSAAHFLSQSPSSDEVEFEVHLFEKSDTLGMDAYSVSLPIPNSDTQWRVDVPMRSFQGGYYPQLISMYKQLGVKFRKRDFSYSFSLLSWPRTNSTSIREPRTITTTMIYNGASGRAGVGMPSMLSNGLGKKGDTFWFRWTETAVTYGVFALLTLALVFNYARLIFLSLPFTRNTRTSEMSFLEWSRETVPRGFLARWLGMDASWEEFTRHVLVPLFSAVCTASEKDVLDHPVEEFLDYTWLTFGTHHYVVTNGVREIVNILSRGIHHVYTASPISEISLNVTNPRLISLQCTTSDGASVVHSGFSHIILATQANHASAILSSYCTSLRHSSPQRRYIASLIQCLDTFTYKPTVVVNHTDESLMPDNQSDRRDLNLVAADDSRPSLEDSSSKLCVDYTYAMATHVLPRPPSYPHDSPTVYQTTNPIIPPRDGTLLSVARLERAVLTREAKKALQGLCMERERRWWQCSVQANCQLGWLQGAGRLDPEVGSTMPAIWVCGSYAHTGIPLLEGCLASARNIVEQGVFLCEGVPCERSS</sequence>
<evidence type="ECO:0000313" key="2">
    <source>
        <dbReference type="EMBL" id="KDQ54926.1"/>
    </source>
</evidence>
<proteinExistence type="predicted"/>
<organism evidence="2 3">
    <name type="scientific">Jaapia argillacea MUCL 33604</name>
    <dbReference type="NCBI Taxonomy" id="933084"/>
    <lineage>
        <taxon>Eukaryota</taxon>
        <taxon>Fungi</taxon>
        <taxon>Dikarya</taxon>
        <taxon>Basidiomycota</taxon>
        <taxon>Agaricomycotina</taxon>
        <taxon>Agaricomycetes</taxon>
        <taxon>Agaricomycetidae</taxon>
        <taxon>Jaapiales</taxon>
        <taxon>Jaapiaceae</taxon>
        <taxon>Jaapia</taxon>
    </lineage>
</organism>
<evidence type="ECO:0000313" key="3">
    <source>
        <dbReference type="Proteomes" id="UP000027265"/>
    </source>
</evidence>
<gene>
    <name evidence="2" type="ORF">JAAARDRAFT_209119</name>
</gene>
<dbReference type="InterPro" id="IPR050464">
    <property type="entry name" value="Zeta_carotene_desat/Oxidored"/>
</dbReference>